<evidence type="ECO:0000313" key="1">
    <source>
        <dbReference type="EMBL" id="MBF0969860.1"/>
    </source>
</evidence>
<proteinExistence type="predicted"/>
<sequence>MRIDEFDLFTFSYFCIPFEQIAAFLQQQWGNNEKYRLKQTPFKFDLFDKSPQKGGAHFEKAYFFVPKRHRDKCIMVSNYADGLTSWVYRITEALRGKAYSFCLAKDKQADTMNAFCCIERGQNLRTVYTMKDPKWTFYSQGAEQFFEEAHLYQQKLIRKRMNKRILIAYCARLGLDITDDLFWKSEQSTLVERVAW</sequence>
<reference evidence="1" key="1">
    <citation type="submission" date="2020-04" db="EMBL/GenBank/DDBJ databases">
        <title>Deep metagenomics examines the oral microbiome during advanced dental caries in children, revealing novel taxa and co-occurrences with host molecules.</title>
        <authorList>
            <person name="Baker J.L."/>
            <person name="Morton J.T."/>
            <person name="Dinis M."/>
            <person name="Alvarez R."/>
            <person name="Tran N.C."/>
            <person name="Knight R."/>
            <person name="Edlund A."/>
        </authorList>
    </citation>
    <scope>NUCLEOTIDE SEQUENCE</scope>
    <source>
        <strain evidence="1">JCVI_34_bin.1</strain>
    </source>
</reference>
<dbReference type="AlphaFoldDB" id="A0A929RV80"/>
<protein>
    <submittedName>
        <fullName evidence="1">Uncharacterized protein</fullName>
    </submittedName>
</protein>
<evidence type="ECO:0000313" key="2">
    <source>
        <dbReference type="Proteomes" id="UP000704068"/>
    </source>
</evidence>
<gene>
    <name evidence="1" type="ORF">HXK21_02280</name>
</gene>
<accession>A0A929RV80</accession>
<comment type="caution">
    <text evidence="1">The sequence shown here is derived from an EMBL/GenBank/DDBJ whole genome shotgun (WGS) entry which is preliminary data.</text>
</comment>
<dbReference type="Proteomes" id="UP000704068">
    <property type="component" value="Unassembled WGS sequence"/>
</dbReference>
<name>A0A929RV80_9BACT</name>
<dbReference type="EMBL" id="JABZGR010000003">
    <property type="protein sequence ID" value="MBF0969860.1"/>
    <property type="molecule type" value="Genomic_DNA"/>
</dbReference>
<dbReference type="RefSeq" id="WP_303763043.1">
    <property type="nucleotide sequence ID" value="NZ_JABZGR010000003.1"/>
</dbReference>
<organism evidence="1 2">
    <name type="scientific">Alloprevotella tannerae</name>
    <dbReference type="NCBI Taxonomy" id="76122"/>
    <lineage>
        <taxon>Bacteria</taxon>
        <taxon>Pseudomonadati</taxon>
        <taxon>Bacteroidota</taxon>
        <taxon>Bacteroidia</taxon>
        <taxon>Bacteroidales</taxon>
        <taxon>Prevotellaceae</taxon>
        <taxon>Alloprevotella</taxon>
    </lineage>
</organism>